<dbReference type="Pfam" id="PF08570">
    <property type="entry name" value="DUF1761"/>
    <property type="match status" value="1"/>
</dbReference>
<comment type="caution">
    <text evidence="2">The sequence shown here is derived from an EMBL/GenBank/DDBJ whole genome shotgun (WGS) entry which is preliminary data.</text>
</comment>
<keyword evidence="1" id="KW-0472">Membrane</keyword>
<dbReference type="EMBL" id="SJST01000001">
    <property type="protein sequence ID" value="TCD15891.1"/>
    <property type="molecule type" value="Genomic_DNA"/>
</dbReference>
<reference evidence="2 3" key="1">
    <citation type="journal article" date="2015" name="Antonie Van Leeuwenhoek">
        <title>Oricola cellulosilytica gen. nov., sp. nov., a cellulose-degrading bacterium of the family Phyllobacteriaceae isolated from surface seashore water, and emended descriptions of Mesorhizobium loti and Phyllobacterium myrsinacearum.</title>
        <authorList>
            <person name="Hameed A."/>
            <person name="Shahina M."/>
            <person name="Lai W.A."/>
            <person name="Lin S.Y."/>
            <person name="Young L.S."/>
            <person name="Liu Y.C."/>
            <person name="Hsu Y.H."/>
            <person name="Young C.C."/>
        </authorList>
    </citation>
    <scope>NUCLEOTIDE SEQUENCE [LARGE SCALE GENOMIC DNA]</scope>
    <source>
        <strain evidence="2 3">KCTC 52183</strain>
    </source>
</reference>
<sequence length="135" mass="14021">MDFGGINYLAVLVAAVAAFAAGAGYYGALGKSWMKAARIDPAEAKMSPALFVTSFVAELVMAWVLAGVIGHLGEGQATIRNGVISGGFVWLGFIAATMTVNHRYQGFGWKLTIIDGAHWLIVAVLMGGIIGAFGA</sequence>
<feature type="transmembrane region" description="Helical" evidence="1">
    <location>
        <begin position="49"/>
        <end position="70"/>
    </location>
</feature>
<evidence type="ECO:0000313" key="2">
    <source>
        <dbReference type="EMBL" id="TCD15891.1"/>
    </source>
</evidence>
<keyword evidence="1" id="KW-0812">Transmembrane</keyword>
<accession>A0A4R0PE81</accession>
<keyword evidence="1" id="KW-1133">Transmembrane helix</keyword>
<dbReference type="InterPro" id="IPR013879">
    <property type="entry name" value="DUF1761"/>
</dbReference>
<protein>
    <submittedName>
        <fullName evidence="2">DUF1761 domain-containing protein</fullName>
    </submittedName>
</protein>
<dbReference type="OrthoDB" id="344736at2"/>
<evidence type="ECO:0000256" key="1">
    <source>
        <dbReference type="SAM" id="Phobius"/>
    </source>
</evidence>
<evidence type="ECO:0000313" key="3">
    <source>
        <dbReference type="Proteomes" id="UP000291301"/>
    </source>
</evidence>
<organism evidence="2 3">
    <name type="scientific">Oricola cellulosilytica</name>
    <dbReference type="NCBI Taxonomy" id="1429082"/>
    <lineage>
        <taxon>Bacteria</taxon>
        <taxon>Pseudomonadati</taxon>
        <taxon>Pseudomonadota</taxon>
        <taxon>Alphaproteobacteria</taxon>
        <taxon>Hyphomicrobiales</taxon>
        <taxon>Ahrensiaceae</taxon>
        <taxon>Oricola</taxon>
    </lineage>
</organism>
<name>A0A4R0PE81_9HYPH</name>
<dbReference type="Proteomes" id="UP000291301">
    <property type="component" value="Unassembled WGS sequence"/>
</dbReference>
<gene>
    <name evidence="2" type="ORF">E0D97_00155</name>
</gene>
<proteinExistence type="predicted"/>
<feature type="transmembrane region" description="Helical" evidence="1">
    <location>
        <begin position="6"/>
        <end position="28"/>
    </location>
</feature>
<dbReference type="RefSeq" id="WP_131564245.1">
    <property type="nucleotide sequence ID" value="NZ_JAINFK010000001.1"/>
</dbReference>
<feature type="transmembrane region" description="Helical" evidence="1">
    <location>
        <begin position="82"/>
        <end position="100"/>
    </location>
</feature>
<keyword evidence="3" id="KW-1185">Reference proteome</keyword>
<dbReference type="AlphaFoldDB" id="A0A4R0PE81"/>
<feature type="transmembrane region" description="Helical" evidence="1">
    <location>
        <begin position="112"/>
        <end position="133"/>
    </location>
</feature>